<evidence type="ECO:0000313" key="3">
    <source>
        <dbReference type="Proteomes" id="UP001501231"/>
    </source>
</evidence>
<dbReference type="Proteomes" id="UP001501231">
    <property type="component" value="Unassembled WGS sequence"/>
</dbReference>
<keyword evidence="1" id="KW-1133">Transmembrane helix</keyword>
<proteinExistence type="predicted"/>
<reference evidence="3" key="1">
    <citation type="journal article" date="2019" name="Int. J. Syst. Evol. Microbiol.">
        <title>The Global Catalogue of Microorganisms (GCM) 10K type strain sequencing project: providing services to taxonomists for standard genome sequencing and annotation.</title>
        <authorList>
            <consortium name="The Broad Institute Genomics Platform"/>
            <consortium name="The Broad Institute Genome Sequencing Center for Infectious Disease"/>
            <person name="Wu L."/>
            <person name="Ma J."/>
        </authorList>
    </citation>
    <scope>NUCLEOTIDE SEQUENCE [LARGE SCALE GENOMIC DNA]</scope>
    <source>
        <strain evidence="3">JCM 3325</strain>
    </source>
</reference>
<evidence type="ECO:0000256" key="1">
    <source>
        <dbReference type="SAM" id="Phobius"/>
    </source>
</evidence>
<dbReference type="RefSeq" id="WP_344591141.1">
    <property type="nucleotide sequence ID" value="NZ_BAAARW010000016.1"/>
</dbReference>
<organism evidence="2 3">
    <name type="scientific">Actinomadura vinacea</name>
    <dbReference type="NCBI Taxonomy" id="115336"/>
    <lineage>
        <taxon>Bacteria</taxon>
        <taxon>Bacillati</taxon>
        <taxon>Actinomycetota</taxon>
        <taxon>Actinomycetes</taxon>
        <taxon>Streptosporangiales</taxon>
        <taxon>Thermomonosporaceae</taxon>
        <taxon>Actinomadura</taxon>
    </lineage>
</organism>
<sequence length="169" mass="18773">MPDDVDYTMRDMARHGGVVLKFGVVVLVVGLVLGLMYVFGWGFFAQTTAPWRGATEKRERVEGSGSYRIAAYNHFFDLCAQVQSDEASVRNLRRELTSNPKPGDERAMQINASITALENNRAENINQYNADAAKKYTEGQFRSSGLPYRLVLSTKETQCTSSSPSPAHT</sequence>
<evidence type="ECO:0008006" key="4">
    <source>
        <dbReference type="Google" id="ProtNLM"/>
    </source>
</evidence>
<protein>
    <recommendedName>
        <fullName evidence="4">LemA family protein</fullName>
    </recommendedName>
</protein>
<keyword evidence="1" id="KW-0472">Membrane</keyword>
<dbReference type="EMBL" id="BAAARW010000016">
    <property type="protein sequence ID" value="GAA2426354.1"/>
    <property type="molecule type" value="Genomic_DNA"/>
</dbReference>
<keyword evidence="3" id="KW-1185">Reference proteome</keyword>
<name>A0ABP5WIW7_9ACTN</name>
<gene>
    <name evidence="2" type="ORF">GCM10010191_43600</name>
</gene>
<comment type="caution">
    <text evidence="2">The sequence shown here is derived from an EMBL/GenBank/DDBJ whole genome shotgun (WGS) entry which is preliminary data.</text>
</comment>
<evidence type="ECO:0000313" key="2">
    <source>
        <dbReference type="EMBL" id="GAA2426354.1"/>
    </source>
</evidence>
<keyword evidence="1" id="KW-0812">Transmembrane</keyword>
<feature type="transmembrane region" description="Helical" evidence="1">
    <location>
        <begin position="20"/>
        <end position="44"/>
    </location>
</feature>
<accession>A0ABP5WIW7</accession>